<dbReference type="EMBL" id="PHQY01000321">
    <property type="protein sequence ID" value="PJO45052.1"/>
    <property type="molecule type" value="Genomic_DNA"/>
</dbReference>
<organism evidence="2 3">
    <name type="scientific">Lysinibacillus xylanilyticus</name>
    <dbReference type="NCBI Taxonomy" id="582475"/>
    <lineage>
        <taxon>Bacteria</taxon>
        <taxon>Bacillati</taxon>
        <taxon>Bacillota</taxon>
        <taxon>Bacilli</taxon>
        <taxon>Bacillales</taxon>
        <taxon>Bacillaceae</taxon>
        <taxon>Lysinibacillus</taxon>
    </lineage>
</organism>
<reference evidence="2 3" key="1">
    <citation type="submission" date="2017-11" db="EMBL/GenBank/DDBJ databases">
        <title>Bacterial isolate from king chilli rhizosphere.</title>
        <authorList>
            <person name="Takhelmayum P."/>
            <person name="Sarangthem I."/>
        </authorList>
    </citation>
    <scope>NUCLEOTIDE SEQUENCE [LARGE SCALE GENOMIC DNA]</scope>
    <source>
        <strain evidence="3">t26</strain>
    </source>
</reference>
<protein>
    <submittedName>
        <fullName evidence="2">Uncharacterized protein</fullName>
    </submittedName>
</protein>
<accession>A0A2M9QAJ7</accession>
<sequence length="71" mass="8904">MRYDYGHDNYGGQHGGRHPYYPVSPTHYYPTHHYPMHHYYPMHYYPTHTTYPSHHHHPHHHHHHNPNPRYY</sequence>
<feature type="region of interest" description="Disordered" evidence="1">
    <location>
        <begin position="52"/>
        <end position="71"/>
    </location>
</feature>
<feature type="compositionally biased region" description="Basic residues" evidence="1">
    <location>
        <begin position="53"/>
        <end position="71"/>
    </location>
</feature>
<dbReference type="AlphaFoldDB" id="A0A2M9QAJ7"/>
<evidence type="ECO:0000313" key="2">
    <source>
        <dbReference type="EMBL" id="PJO45052.1"/>
    </source>
</evidence>
<gene>
    <name evidence="2" type="ORF">CWD94_03225</name>
</gene>
<proteinExistence type="predicted"/>
<dbReference type="RefSeq" id="WP_100541995.1">
    <property type="nucleotide sequence ID" value="NZ_CP158849.1"/>
</dbReference>
<name>A0A2M9QAJ7_9BACI</name>
<comment type="caution">
    <text evidence="2">The sequence shown here is derived from an EMBL/GenBank/DDBJ whole genome shotgun (WGS) entry which is preliminary data.</text>
</comment>
<evidence type="ECO:0000313" key="3">
    <source>
        <dbReference type="Proteomes" id="UP000232101"/>
    </source>
</evidence>
<dbReference type="Proteomes" id="UP000232101">
    <property type="component" value="Unassembled WGS sequence"/>
</dbReference>
<evidence type="ECO:0000256" key="1">
    <source>
        <dbReference type="SAM" id="MobiDB-lite"/>
    </source>
</evidence>